<dbReference type="GO" id="GO:0006351">
    <property type="term" value="P:DNA-templated transcription"/>
    <property type="evidence" value="ECO:0007669"/>
    <property type="project" value="InterPro"/>
</dbReference>
<dbReference type="CDD" id="cd00067">
    <property type="entry name" value="GAL4"/>
    <property type="match status" value="1"/>
</dbReference>
<dbReference type="PROSITE" id="PS50048">
    <property type="entry name" value="ZN2_CY6_FUNGAL_2"/>
    <property type="match status" value="1"/>
</dbReference>
<evidence type="ECO:0000256" key="2">
    <source>
        <dbReference type="ARBA" id="ARBA00023242"/>
    </source>
</evidence>
<dbReference type="PANTHER" id="PTHR46910:SF38">
    <property type="entry name" value="ZN(2)-C6 FUNGAL-TYPE DOMAIN-CONTAINING PROTEIN"/>
    <property type="match status" value="1"/>
</dbReference>
<organism evidence="5 6">
    <name type="scientific">Moniliophthora roreri</name>
    <name type="common">Frosty pod rot fungus</name>
    <name type="synonym">Monilia roreri</name>
    <dbReference type="NCBI Taxonomy" id="221103"/>
    <lineage>
        <taxon>Eukaryota</taxon>
        <taxon>Fungi</taxon>
        <taxon>Dikarya</taxon>
        <taxon>Basidiomycota</taxon>
        <taxon>Agaricomycotina</taxon>
        <taxon>Agaricomycetes</taxon>
        <taxon>Agaricomycetidae</taxon>
        <taxon>Agaricales</taxon>
        <taxon>Marasmiineae</taxon>
        <taxon>Marasmiaceae</taxon>
        <taxon>Moniliophthora</taxon>
    </lineage>
</organism>
<dbReference type="GO" id="GO:0008270">
    <property type="term" value="F:zinc ion binding"/>
    <property type="evidence" value="ECO:0007669"/>
    <property type="project" value="InterPro"/>
</dbReference>
<dbReference type="EMBL" id="LATX01002469">
    <property type="protein sequence ID" value="KTB28589.1"/>
    <property type="molecule type" value="Genomic_DNA"/>
</dbReference>
<dbReference type="SMART" id="SM00906">
    <property type="entry name" value="Fungal_trans"/>
    <property type="match status" value="1"/>
</dbReference>
<feature type="compositionally biased region" description="Polar residues" evidence="3">
    <location>
        <begin position="655"/>
        <end position="666"/>
    </location>
</feature>
<evidence type="ECO:0000313" key="6">
    <source>
        <dbReference type="Proteomes" id="UP000054988"/>
    </source>
</evidence>
<feature type="region of interest" description="Disordered" evidence="3">
    <location>
        <begin position="1"/>
        <end position="24"/>
    </location>
</feature>
<accession>A0A0W0EWZ8</accession>
<dbReference type="GO" id="GO:0000981">
    <property type="term" value="F:DNA-binding transcription factor activity, RNA polymerase II-specific"/>
    <property type="evidence" value="ECO:0007669"/>
    <property type="project" value="InterPro"/>
</dbReference>
<dbReference type="PROSITE" id="PS00463">
    <property type="entry name" value="ZN2_CY6_FUNGAL_1"/>
    <property type="match status" value="1"/>
</dbReference>
<dbReference type="Pfam" id="PF04082">
    <property type="entry name" value="Fungal_trans"/>
    <property type="match status" value="1"/>
</dbReference>
<evidence type="ECO:0000256" key="1">
    <source>
        <dbReference type="ARBA" id="ARBA00022723"/>
    </source>
</evidence>
<evidence type="ECO:0000313" key="5">
    <source>
        <dbReference type="EMBL" id="KTB28589.1"/>
    </source>
</evidence>
<feature type="compositionally biased region" description="Acidic residues" evidence="3">
    <location>
        <begin position="99"/>
        <end position="114"/>
    </location>
</feature>
<dbReference type="SMART" id="SM00066">
    <property type="entry name" value="GAL4"/>
    <property type="match status" value="1"/>
</dbReference>
<proteinExistence type="predicted"/>
<protein>
    <recommendedName>
        <fullName evidence="4">Zn(2)-C6 fungal-type domain-containing protein</fullName>
    </recommendedName>
</protein>
<feature type="domain" description="Zn(2)-C6 fungal-type" evidence="4">
    <location>
        <begin position="27"/>
        <end position="60"/>
    </location>
</feature>
<dbReference type="InterPro" id="IPR007219">
    <property type="entry name" value="XnlR_reg_dom"/>
</dbReference>
<dbReference type="eggNOG" id="ENOG502QSY2">
    <property type="taxonomic scope" value="Eukaryota"/>
</dbReference>
<dbReference type="CDD" id="cd12148">
    <property type="entry name" value="fungal_TF_MHR"/>
    <property type="match status" value="1"/>
</dbReference>
<dbReference type="AlphaFoldDB" id="A0A0W0EWZ8"/>
<keyword evidence="2" id="KW-0539">Nucleus</keyword>
<sequence>MATKQNGIRVSGNADAGPSKKRRLPGACDMCKKRKIRCDSGEKPNGQCTNCVNAGIDCTHVELTKNLGSAKGYVEGLENRLEKMEQLLKKLLPGVDISNELDNDSPEAPPEEEQTLPRNDLDEIEYKLEKLALEPPYRRYYGKASGLYLVETALQHKEQWTGKEVPKVPMHHAGDEIRYWEPNPMNALDDTPPTYVFPDEDLLPQLIELYFQHVNPFWPLLHRPTFERSVAEREHLYGHLFGGVLLLVCATGARYSSDPRVFSEGPTVPNSAGWYWMSQVPVVKAPRGKPTLYELQIYALAVNYLKAVSYAYSPWTMIGFGLRIAQDVGAHSRRVLPAPNAQDELWKRAFYVLLAQERTMGSFLGRAPIIHEDEFDVDLPIAVDDEFWDSADSSKNFKQPSGKPSLMDFFIHFMMLSDIMSHALRTVYSLRKPNSVTGRQSHVQSEQNTITELDSAMNRWLENVPVHLKWDPQMKDETFLQQSAILYASFYQLQIFIHKPFIPTPQNPSSMSFPSLTICTTAARACSHLARALLTRKIVIPFPHMQICVFSAAVVLLLNSWTGKRSGLTSNVDRDTADIQACMDLLRSYEYRWPGAGRLCDLMVDLATVSEVPIRGRKRRRSVENLKEEAANSSNIASFGSSQNRVLAGSRRATLKTNGTRYTSGPQYGLAPLPFNNSSPELQGYAGDFSTPESTSSGSASGTSPSIPSTTTSYGLPELSGTYGAPAHYQGAELDKFLASLPALNDPAMSIWSSTPFGLEMQDWAPYLSSFNQANQLSTNYLPNETEVPFSQQFWR</sequence>
<reference evidence="5 6" key="1">
    <citation type="submission" date="2015-12" db="EMBL/GenBank/DDBJ databases">
        <title>Draft genome sequence of Moniliophthora roreri, the causal agent of frosty pod rot of cacao.</title>
        <authorList>
            <person name="Aime M.C."/>
            <person name="Diaz-Valderrama J.R."/>
            <person name="Kijpornyongpan T."/>
            <person name="Phillips-Mora W."/>
        </authorList>
    </citation>
    <scope>NUCLEOTIDE SEQUENCE [LARGE SCALE GENOMIC DNA]</scope>
    <source>
        <strain evidence="5 6">MCA 2952</strain>
    </source>
</reference>
<evidence type="ECO:0000256" key="3">
    <source>
        <dbReference type="SAM" id="MobiDB-lite"/>
    </source>
</evidence>
<evidence type="ECO:0000259" key="4">
    <source>
        <dbReference type="PROSITE" id="PS50048"/>
    </source>
</evidence>
<dbReference type="CDD" id="cd14654">
    <property type="entry name" value="ZIP_Gal4"/>
    <property type="match status" value="1"/>
</dbReference>
<dbReference type="Pfam" id="PF03902">
    <property type="entry name" value="Gal4_dimer"/>
    <property type="match status" value="1"/>
</dbReference>
<feature type="compositionally biased region" description="Low complexity" evidence="3">
    <location>
        <begin position="690"/>
        <end position="715"/>
    </location>
</feature>
<dbReference type="Gene3D" id="4.10.240.10">
    <property type="entry name" value="Zn(2)-C6 fungal-type DNA-binding domain"/>
    <property type="match status" value="1"/>
</dbReference>
<dbReference type="InterPro" id="IPR050987">
    <property type="entry name" value="AtrR-like"/>
</dbReference>
<dbReference type="GO" id="GO:0003677">
    <property type="term" value="F:DNA binding"/>
    <property type="evidence" value="ECO:0007669"/>
    <property type="project" value="InterPro"/>
</dbReference>
<name>A0A0W0EWZ8_MONRR</name>
<feature type="region of interest" description="Disordered" evidence="3">
    <location>
        <begin position="650"/>
        <end position="715"/>
    </location>
</feature>
<keyword evidence="1" id="KW-0479">Metal-binding</keyword>
<dbReference type="InterPro" id="IPR001138">
    <property type="entry name" value="Zn2Cys6_DnaBD"/>
</dbReference>
<dbReference type="PANTHER" id="PTHR46910">
    <property type="entry name" value="TRANSCRIPTION FACTOR PDR1"/>
    <property type="match status" value="1"/>
</dbReference>
<gene>
    <name evidence="5" type="ORF">WG66_18792</name>
</gene>
<feature type="region of interest" description="Disordered" evidence="3">
    <location>
        <begin position="97"/>
        <end position="121"/>
    </location>
</feature>
<dbReference type="Proteomes" id="UP000054988">
    <property type="component" value="Unassembled WGS sequence"/>
</dbReference>
<dbReference type="SUPFAM" id="SSF57701">
    <property type="entry name" value="Zn2/Cys6 DNA-binding domain"/>
    <property type="match status" value="1"/>
</dbReference>
<dbReference type="Pfam" id="PF00172">
    <property type="entry name" value="Zn_clus"/>
    <property type="match status" value="1"/>
</dbReference>
<dbReference type="InterPro" id="IPR005600">
    <property type="entry name" value="Gal4_dimer_dom"/>
</dbReference>
<comment type="caution">
    <text evidence="5">The sequence shown here is derived from an EMBL/GenBank/DDBJ whole genome shotgun (WGS) entry which is preliminary data.</text>
</comment>
<dbReference type="InterPro" id="IPR036864">
    <property type="entry name" value="Zn2-C6_fun-type_DNA-bd_sf"/>
</dbReference>